<comment type="caution">
    <text evidence="2">The sequence shown here is derived from an EMBL/GenBank/DDBJ whole genome shotgun (WGS) entry which is preliminary data.</text>
</comment>
<dbReference type="CDD" id="cd02223">
    <property type="entry name" value="cupin_Bh2720-like"/>
    <property type="match status" value="1"/>
</dbReference>
<dbReference type="InterPro" id="IPR014710">
    <property type="entry name" value="RmlC-like_jellyroll"/>
</dbReference>
<dbReference type="EMBL" id="MHLU01000056">
    <property type="protein sequence ID" value="OGZ19388.1"/>
    <property type="molecule type" value="Genomic_DNA"/>
</dbReference>
<gene>
    <name evidence="2" type="ORF">A2494_01345</name>
</gene>
<name>A0A1G2E2L1_9BACT</name>
<dbReference type="SUPFAM" id="SSF51182">
    <property type="entry name" value="RmlC-like cupins"/>
    <property type="match status" value="1"/>
</dbReference>
<evidence type="ECO:0000313" key="3">
    <source>
        <dbReference type="Proteomes" id="UP000178106"/>
    </source>
</evidence>
<dbReference type="InterPro" id="IPR011051">
    <property type="entry name" value="RmlC_Cupin_sf"/>
</dbReference>
<dbReference type="AlphaFoldDB" id="A0A1G2E2L1"/>
<protein>
    <submittedName>
        <fullName evidence="2">Cupin</fullName>
    </submittedName>
</protein>
<dbReference type="PANTHER" id="PTHR43346:SF1">
    <property type="entry name" value="QUERCETIN 2,3-DIOXYGENASE-RELATED"/>
    <property type="match status" value="1"/>
</dbReference>
<dbReference type="Pfam" id="PF07883">
    <property type="entry name" value="Cupin_2"/>
    <property type="match status" value="1"/>
</dbReference>
<dbReference type="Proteomes" id="UP000178106">
    <property type="component" value="Unassembled WGS sequence"/>
</dbReference>
<dbReference type="InterPro" id="IPR013096">
    <property type="entry name" value="Cupin_2"/>
</dbReference>
<accession>A0A1G2E2L1</accession>
<proteinExistence type="predicted"/>
<reference evidence="2 3" key="1">
    <citation type="journal article" date="2016" name="Nat. Commun.">
        <title>Thousands of microbial genomes shed light on interconnected biogeochemical processes in an aquifer system.</title>
        <authorList>
            <person name="Anantharaman K."/>
            <person name="Brown C.T."/>
            <person name="Hug L.A."/>
            <person name="Sharon I."/>
            <person name="Castelle C.J."/>
            <person name="Probst A.J."/>
            <person name="Thomas B.C."/>
            <person name="Singh A."/>
            <person name="Wilkins M.J."/>
            <person name="Karaoz U."/>
            <person name="Brodie E.L."/>
            <person name="Williams K.H."/>
            <person name="Hubbard S.S."/>
            <person name="Banfield J.F."/>
        </authorList>
    </citation>
    <scope>NUCLEOTIDE SEQUENCE [LARGE SCALE GENOMIC DNA]</scope>
</reference>
<dbReference type="Gene3D" id="2.60.120.10">
    <property type="entry name" value="Jelly Rolls"/>
    <property type="match status" value="1"/>
</dbReference>
<feature type="domain" description="Cupin type-2" evidence="1">
    <location>
        <begin position="33"/>
        <end position="102"/>
    </location>
</feature>
<dbReference type="PANTHER" id="PTHR43346">
    <property type="entry name" value="LIGAND BINDING DOMAIN PROTEIN, PUTATIVE (AFU_ORTHOLOGUE AFUA_6G14370)-RELATED"/>
    <property type="match status" value="1"/>
</dbReference>
<organism evidence="2 3">
    <name type="scientific">Candidatus Lloydbacteria bacterium RIFOXYC12_FULL_46_25</name>
    <dbReference type="NCBI Taxonomy" id="1798670"/>
    <lineage>
        <taxon>Bacteria</taxon>
        <taxon>Candidatus Lloydiibacteriota</taxon>
    </lineage>
</organism>
<evidence type="ECO:0000259" key="1">
    <source>
        <dbReference type="Pfam" id="PF07883"/>
    </source>
</evidence>
<evidence type="ECO:0000313" key="2">
    <source>
        <dbReference type="EMBL" id="OGZ19388.1"/>
    </source>
</evidence>
<dbReference type="InterPro" id="IPR052538">
    <property type="entry name" value="Flavonoid_dioxygenase-like"/>
</dbReference>
<sequence>MKKGYIVNLEEETVANTDFRRVLYTSVHMQLVLMSLFPKEEIGEETHELDQFIRVDHGVATVMLNGEMQHVADGYAVIIPAGTKHNIINDSEEAPLKLYTIYTPPEHRDGTIHATKADVPEHEEHFDGKTTEE</sequence>